<dbReference type="EC" id="4.3.1.7" evidence="5"/>
<comment type="subcellular location">
    <subcellularLocation>
        <location evidence="5">Bacterial microcompartment</location>
    </subcellularLocation>
</comment>
<dbReference type="Gene3D" id="3.40.50.11240">
    <property type="entry name" value="Ethanolamine ammonia-lyase light chain (EutC)"/>
    <property type="match status" value="1"/>
</dbReference>
<dbReference type="EMBL" id="STGJ01000011">
    <property type="protein sequence ID" value="TIC81459.1"/>
    <property type="molecule type" value="Genomic_DNA"/>
</dbReference>
<dbReference type="Gene3D" id="1.10.30.40">
    <property type="entry name" value="Ethanolamine ammonia-lyase light chain (EutC), N-terminal domain"/>
    <property type="match status" value="1"/>
</dbReference>
<dbReference type="PIRSF" id="PIRSF018982">
    <property type="entry name" value="EutC"/>
    <property type="match status" value="1"/>
</dbReference>
<dbReference type="GO" id="GO:0031471">
    <property type="term" value="C:ethanolamine degradation polyhedral organelle"/>
    <property type="evidence" value="ECO:0007669"/>
    <property type="project" value="UniProtKB-UniRule"/>
</dbReference>
<dbReference type="NCBIfam" id="NF003971">
    <property type="entry name" value="PRK05465.1"/>
    <property type="match status" value="1"/>
</dbReference>
<accession>A0A4T0URD5</accession>
<gene>
    <name evidence="5" type="primary">eutC</name>
    <name evidence="6" type="ORF">E5K04_11125</name>
</gene>
<evidence type="ECO:0000256" key="1">
    <source>
        <dbReference type="ARBA" id="ARBA00022628"/>
    </source>
</evidence>
<dbReference type="GO" id="GO:0009350">
    <property type="term" value="C:ethanolamine ammonia-lyase complex"/>
    <property type="evidence" value="ECO:0007669"/>
    <property type="project" value="UniProtKB-UniRule"/>
</dbReference>
<feature type="binding site" evidence="5">
    <location>
        <position position="161"/>
    </location>
    <ligand>
        <name>adenosylcob(III)alamin</name>
        <dbReference type="ChEBI" id="CHEBI:18408"/>
    </ligand>
</feature>
<reference evidence="6 7" key="1">
    <citation type="submission" date="2019-04" db="EMBL/GenBank/DDBJ databases">
        <title>Crenobacter sp. nov.</title>
        <authorList>
            <person name="Shi S."/>
        </authorList>
    </citation>
    <scope>NUCLEOTIDE SEQUENCE [LARGE SCALE GENOMIC DNA]</scope>
    <source>
        <strain evidence="6 7">GY 70310</strain>
    </source>
</reference>
<dbReference type="PANTHER" id="PTHR39330:SF1">
    <property type="entry name" value="ETHANOLAMINE AMMONIA-LYASE SMALL SUBUNIT"/>
    <property type="match status" value="1"/>
</dbReference>
<dbReference type="AlphaFoldDB" id="A0A4T0URD5"/>
<dbReference type="HAMAP" id="MF_00601">
    <property type="entry name" value="EutC"/>
    <property type="match status" value="1"/>
</dbReference>
<name>A0A4T0URD5_9NEIS</name>
<dbReference type="GO" id="GO:0006520">
    <property type="term" value="P:amino acid metabolic process"/>
    <property type="evidence" value="ECO:0007669"/>
    <property type="project" value="InterPro"/>
</dbReference>
<dbReference type="InterPro" id="IPR042251">
    <property type="entry name" value="EutC_C"/>
</dbReference>
<comment type="caution">
    <text evidence="6">The sequence shown here is derived from an EMBL/GenBank/DDBJ whole genome shotgun (WGS) entry which is preliminary data.</text>
</comment>
<dbReference type="OrthoDB" id="114248at2"/>
<feature type="binding site" evidence="5">
    <location>
        <position position="182"/>
    </location>
    <ligand>
        <name>adenosylcob(III)alamin</name>
        <dbReference type="ChEBI" id="CHEBI:18408"/>
    </ligand>
</feature>
<dbReference type="Pfam" id="PF05985">
    <property type="entry name" value="EutC"/>
    <property type="match status" value="1"/>
</dbReference>
<comment type="function">
    <text evidence="5">Catalyzes the deamination of various vicinal amino-alcohols to oxo compounds. Allows this organism to utilize ethanolamine as the sole source of nitrogen and carbon in the presence of external vitamin B12.</text>
</comment>
<keyword evidence="2 5" id="KW-0456">Lyase</keyword>
<comment type="cofactor">
    <cofactor evidence="5">
        <name>adenosylcob(III)alamin</name>
        <dbReference type="ChEBI" id="CHEBI:18408"/>
    </cofactor>
    <text evidence="5">Binds between the large and small subunits.</text>
</comment>
<dbReference type="PANTHER" id="PTHR39330">
    <property type="entry name" value="ETHANOLAMINE AMMONIA-LYASE LIGHT CHAIN"/>
    <property type="match status" value="1"/>
</dbReference>
<protein>
    <recommendedName>
        <fullName evidence="5">Ethanolamine ammonia-lyase small subunit</fullName>
        <shortName evidence="5">EAL small subunit</shortName>
        <ecNumber evidence="5">4.3.1.7</ecNumber>
    </recommendedName>
</protein>
<keyword evidence="7" id="KW-1185">Reference proteome</keyword>
<evidence type="ECO:0000256" key="5">
    <source>
        <dbReference type="HAMAP-Rule" id="MF_00601"/>
    </source>
</evidence>
<dbReference type="UniPathway" id="UPA00560"/>
<keyword evidence="3 5" id="KW-0170">Cobalt</keyword>
<evidence type="ECO:0000256" key="4">
    <source>
        <dbReference type="ARBA" id="ARBA00024446"/>
    </source>
</evidence>
<dbReference type="GO" id="GO:0046336">
    <property type="term" value="P:ethanolamine catabolic process"/>
    <property type="evidence" value="ECO:0007669"/>
    <property type="project" value="UniProtKB-UniRule"/>
</dbReference>
<dbReference type="GO" id="GO:0008851">
    <property type="term" value="F:ethanolamine ammonia-lyase activity"/>
    <property type="evidence" value="ECO:0007669"/>
    <property type="project" value="UniProtKB-UniRule"/>
</dbReference>
<dbReference type="GO" id="GO:0031419">
    <property type="term" value="F:cobalamin binding"/>
    <property type="evidence" value="ECO:0007669"/>
    <property type="project" value="UniProtKB-UniRule"/>
</dbReference>
<comment type="subunit">
    <text evidence="5">The basic unit is a heterodimer which dimerizes to form tetramers. The heterotetramers trimerize; 6 large subunits form a core ring with 6 small subunits projecting outwards.</text>
</comment>
<dbReference type="InterPro" id="IPR009246">
    <property type="entry name" value="EutC"/>
</dbReference>
<organism evidence="6 7">
    <name type="scientific">Crenobacter intestini</name>
    <dbReference type="NCBI Taxonomy" id="2563443"/>
    <lineage>
        <taxon>Bacteria</taxon>
        <taxon>Pseudomonadati</taxon>
        <taxon>Pseudomonadota</taxon>
        <taxon>Betaproteobacteria</taxon>
        <taxon>Neisseriales</taxon>
        <taxon>Neisseriaceae</taxon>
        <taxon>Crenobacter</taxon>
    </lineage>
</organism>
<sequence length="268" mass="27735">MSVHALEGSGICADGWQSLAALTDARIALGRAGSSLPTRETLRFALDHARARDSVHALLDPGPLKAALEALCGACLQVKSAAADRACYLQRPDLGRRLSDADRAALTGPADGFDVAFVLGDGLSAEALQRHALPLMESLWPALRAQGLRLAPPVLAEQARVALGDEVGERLGARLVVVLLGERPGLSSPDSLGAYLTAAPRAGLSDAARNCVSNIRPAGLAYALAAYKLGWLIEAGLQGGTGVALKDQSEADPAYLHLAASLTRLAAL</sequence>
<evidence type="ECO:0000256" key="2">
    <source>
        <dbReference type="ARBA" id="ARBA00023239"/>
    </source>
</evidence>
<evidence type="ECO:0000313" key="7">
    <source>
        <dbReference type="Proteomes" id="UP000308891"/>
    </source>
</evidence>
<comment type="similarity">
    <text evidence="5">Belongs to the EutC family.</text>
</comment>
<comment type="pathway">
    <text evidence="5">Amine and polyamine degradation; ethanolamine degradation.</text>
</comment>
<dbReference type="InterPro" id="IPR042255">
    <property type="entry name" value="EutC_N"/>
</dbReference>
<evidence type="ECO:0000256" key="3">
    <source>
        <dbReference type="ARBA" id="ARBA00023285"/>
    </source>
</evidence>
<feature type="binding site" evidence="5">
    <location>
        <position position="211"/>
    </location>
    <ligand>
        <name>adenosylcob(III)alamin</name>
        <dbReference type="ChEBI" id="CHEBI:18408"/>
    </ligand>
</feature>
<dbReference type="Proteomes" id="UP000308891">
    <property type="component" value="Unassembled WGS sequence"/>
</dbReference>
<keyword evidence="1 5" id="KW-0846">Cobalamin</keyword>
<comment type="catalytic activity">
    <reaction evidence="5">
        <text>ethanolamine = acetaldehyde + NH4(+)</text>
        <dbReference type="Rhea" id="RHEA:15313"/>
        <dbReference type="ChEBI" id="CHEBI:15343"/>
        <dbReference type="ChEBI" id="CHEBI:28938"/>
        <dbReference type="ChEBI" id="CHEBI:57603"/>
        <dbReference type="EC" id="4.3.1.7"/>
    </reaction>
</comment>
<dbReference type="RefSeq" id="WP_136554031.1">
    <property type="nucleotide sequence ID" value="NZ_STGJ01000011.1"/>
</dbReference>
<proteinExistence type="inferred from homology"/>
<keyword evidence="4 5" id="KW-1283">Bacterial microcompartment</keyword>
<evidence type="ECO:0000313" key="6">
    <source>
        <dbReference type="EMBL" id="TIC81459.1"/>
    </source>
</evidence>